<dbReference type="CDD" id="cd00796">
    <property type="entry name" value="INT_Rci_Hp1_C"/>
    <property type="match status" value="1"/>
</dbReference>
<dbReference type="InterPro" id="IPR050090">
    <property type="entry name" value="Tyrosine_recombinase_XerCD"/>
</dbReference>
<keyword evidence="1" id="KW-0229">DNA integration</keyword>
<dbReference type="GO" id="GO:0015074">
    <property type="term" value="P:DNA integration"/>
    <property type="evidence" value="ECO:0007669"/>
    <property type="project" value="UniProtKB-KW"/>
</dbReference>
<accession>A0A4R5W4Y5</accession>
<dbReference type="GO" id="GO:0003677">
    <property type="term" value="F:DNA binding"/>
    <property type="evidence" value="ECO:0007669"/>
    <property type="project" value="InterPro"/>
</dbReference>
<keyword evidence="2" id="KW-0233">DNA recombination</keyword>
<name>A0A4R5W4Y5_9BURK</name>
<dbReference type="OrthoDB" id="662444at2"/>
<dbReference type="RefSeq" id="WP_133326762.1">
    <property type="nucleotide sequence ID" value="NZ_SMYL01000002.1"/>
</dbReference>
<evidence type="ECO:0000313" key="4">
    <source>
        <dbReference type="EMBL" id="TDK67475.1"/>
    </source>
</evidence>
<dbReference type="InterPro" id="IPR002104">
    <property type="entry name" value="Integrase_catalytic"/>
</dbReference>
<evidence type="ECO:0000256" key="1">
    <source>
        <dbReference type="ARBA" id="ARBA00022908"/>
    </source>
</evidence>
<reference evidence="4 5" key="1">
    <citation type="submission" date="2019-03" db="EMBL/GenBank/DDBJ databases">
        <title>Sapientia aquatica gen. nov., sp. nov., isolated from a crater lake.</title>
        <authorList>
            <person name="Felfoldi T."/>
            <person name="Szabo A."/>
            <person name="Toth E."/>
            <person name="Schumann P."/>
            <person name="Keki Z."/>
            <person name="Marialigeti K."/>
            <person name="Mathe I."/>
        </authorList>
    </citation>
    <scope>NUCLEOTIDE SEQUENCE [LARGE SCALE GENOMIC DNA]</scope>
    <source>
        <strain evidence="4 5">SA-152</strain>
    </source>
</reference>
<proteinExistence type="predicted"/>
<dbReference type="Pfam" id="PF00589">
    <property type="entry name" value="Phage_integrase"/>
    <property type="match status" value="1"/>
</dbReference>
<protein>
    <submittedName>
        <fullName evidence="4">Site-specific integrase</fullName>
    </submittedName>
</protein>
<dbReference type="EMBL" id="SMYL01000002">
    <property type="protein sequence ID" value="TDK67475.1"/>
    <property type="molecule type" value="Genomic_DNA"/>
</dbReference>
<gene>
    <name evidence="4" type="ORF">E2I14_06910</name>
</gene>
<evidence type="ECO:0000313" key="5">
    <source>
        <dbReference type="Proteomes" id="UP000294829"/>
    </source>
</evidence>
<keyword evidence="5" id="KW-1185">Reference proteome</keyword>
<dbReference type="Gene3D" id="1.10.443.10">
    <property type="entry name" value="Intergrase catalytic core"/>
    <property type="match status" value="1"/>
</dbReference>
<dbReference type="InterPro" id="IPR013762">
    <property type="entry name" value="Integrase-like_cat_sf"/>
</dbReference>
<dbReference type="SUPFAM" id="SSF56349">
    <property type="entry name" value="DNA breaking-rejoining enzymes"/>
    <property type="match status" value="1"/>
</dbReference>
<organism evidence="4 5">
    <name type="scientific">Sapientia aquatica</name>
    <dbReference type="NCBI Taxonomy" id="1549640"/>
    <lineage>
        <taxon>Bacteria</taxon>
        <taxon>Pseudomonadati</taxon>
        <taxon>Pseudomonadota</taxon>
        <taxon>Betaproteobacteria</taxon>
        <taxon>Burkholderiales</taxon>
        <taxon>Oxalobacteraceae</taxon>
        <taxon>Sapientia</taxon>
    </lineage>
</organism>
<evidence type="ECO:0000259" key="3">
    <source>
        <dbReference type="PROSITE" id="PS51898"/>
    </source>
</evidence>
<dbReference type="PANTHER" id="PTHR30349:SF64">
    <property type="entry name" value="PROPHAGE INTEGRASE INTD-RELATED"/>
    <property type="match status" value="1"/>
</dbReference>
<evidence type="ECO:0000256" key="2">
    <source>
        <dbReference type="ARBA" id="ARBA00023172"/>
    </source>
</evidence>
<dbReference type="PROSITE" id="PS51898">
    <property type="entry name" value="TYR_RECOMBINASE"/>
    <property type="match status" value="1"/>
</dbReference>
<dbReference type="Proteomes" id="UP000294829">
    <property type="component" value="Unassembled WGS sequence"/>
</dbReference>
<dbReference type="AlphaFoldDB" id="A0A4R5W4Y5"/>
<dbReference type="InterPro" id="IPR011010">
    <property type="entry name" value="DNA_brk_join_enz"/>
</dbReference>
<dbReference type="PANTHER" id="PTHR30349">
    <property type="entry name" value="PHAGE INTEGRASE-RELATED"/>
    <property type="match status" value="1"/>
</dbReference>
<feature type="domain" description="Tyr recombinase" evidence="3">
    <location>
        <begin position="226"/>
        <end position="423"/>
    </location>
</feature>
<comment type="caution">
    <text evidence="4">The sequence shown here is derived from an EMBL/GenBank/DDBJ whole genome shotgun (WGS) entry which is preliminary data.</text>
</comment>
<sequence>MAAKLPRGIQSTTWKKKDGTTTTKFRVRITRKDFKDKQPQYFDDLKEAVSYLALSKQPKGKELLYSITEEQRLKRAEEKRESGKNNFSLGYFIDCYLNDYILTKPAETELQIRNRNNKLSFYKTIRKTSIVDRFMTFSEKEEMGIQDNQPTYRFMEAFDVRQIRAIDINYYIKERLKSVKPISVQRELTMLSNVFNKITYFNETLTEVKNPVSTYDKDLLRNTIQKREFSITPDDEKKLFEVLSNYQNKEMQNICRLSLLTALRRSECITLKPMMVKENYIQLTTTKSGKPRKVYLDETAKEFIKNLTPHTKDKFFKYTIAGFDRVFRALLEKNGLGHIHFHDLRRMKISRTLSQIGAENSIFVAEFLGFSSVKKLEELHIDAQAVEPTDQRGFLNNFGHASPDITRKHYFNFDLKTKEKIAELKSKKIQKTITTDEEKDLLELLIRMSES</sequence>
<dbReference type="GO" id="GO:0006310">
    <property type="term" value="P:DNA recombination"/>
    <property type="evidence" value="ECO:0007669"/>
    <property type="project" value="UniProtKB-KW"/>
</dbReference>